<name>A0ABT2JQF8_9ACTN</name>
<dbReference type="Proteomes" id="UP001156389">
    <property type="component" value="Unassembled WGS sequence"/>
</dbReference>
<comment type="caution">
    <text evidence="3">The sequence shown here is derived from an EMBL/GenBank/DDBJ whole genome shotgun (WGS) entry which is preliminary data.</text>
</comment>
<keyword evidence="2" id="KW-0472">Membrane</keyword>
<evidence type="ECO:0000256" key="1">
    <source>
        <dbReference type="SAM" id="MobiDB-lite"/>
    </source>
</evidence>
<dbReference type="RefSeq" id="WP_260217436.1">
    <property type="nucleotide sequence ID" value="NZ_JAJAGO010000004.1"/>
</dbReference>
<feature type="region of interest" description="Disordered" evidence="1">
    <location>
        <begin position="70"/>
        <end position="116"/>
    </location>
</feature>
<proteinExistence type="predicted"/>
<keyword evidence="4" id="KW-1185">Reference proteome</keyword>
<evidence type="ECO:0000256" key="2">
    <source>
        <dbReference type="SAM" id="Phobius"/>
    </source>
</evidence>
<keyword evidence="2" id="KW-0812">Transmembrane</keyword>
<reference evidence="3 4" key="1">
    <citation type="submission" date="2021-10" db="EMBL/GenBank/DDBJ databases">
        <title>Streptomyces gossypii sp. nov., isolated from soil collected from cotton field.</title>
        <authorList>
            <person name="Ge X."/>
            <person name="Chen X."/>
            <person name="Liu W."/>
        </authorList>
    </citation>
    <scope>NUCLEOTIDE SEQUENCE [LARGE SCALE GENOMIC DNA]</scope>
    <source>
        <strain evidence="3 4">N2-109</strain>
    </source>
</reference>
<feature type="transmembrane region" description="Helical" evidence="2">
    <location>
        <begin position="21"/>
        <end position="41"/>
    </location>
</feature>
<organism evidence="3 4">
    <name type="scientific">Streptomyces gossypii</name>
    <dbReference type="NCBI Taxonomy" id="2883101"/>
    <lineage>
        <taxon>Bacteria</taxon>
        <taxon>Bacillati</taxon>
        <taxon>Actinomycetota</taxon>
        <taxon>Actinomycetes</taxon>
        <taxon>Kitasatosporales</taxon>
        <taxon>Streptomycetaceae</taxon>
        <taxon>Streptomyces</taxon>
    </lineage>
</organism>
<evidence type="ECO:0008006" key="5">
    <source>
        <dbReference type="Google" id="ProtNLM"/>
    </source>
</evidence>
<accession>A0ABT2JQF8</accession>
<sequence>MVAAGMVTSGVEALLAPGAEWWSVAWFVPWIAAGAFLLVWVPLRGSEKSRAAAAGSVRWAPREPSVVTGRRKRSEVYGRQRPYGRHRPPYGRAGRRGGAGGDDCGGGETIHYTHEG</sequence>
<feature type="compositionally biased region" description="Basic residues" evidence="1">
    <location>
        <begin position="82"/>
        <end position="95"/>
    </location>
</feature>
<evidence type="ECO:0000313" key="4">
    <source>
        <dbReference type="Proteomes" id="UP001156389"/>
    </source>
</evidence>
<evidence type="ECO:0000313" key="3">
    <source>
        <dbReference type="EMBL" id="MCT2590122.1"/>
    </source>
</evidence>
<keyword evidence="2" id="KW-1133">Transmembrane helix</keyword>
<gene>
    <name evidence="3" type="ORF">LHJ74_09390</name>
</gene>
<protein>
    <recommendedName>
        <fullName evidence="5">Integral membrane protein</fullName>
    </recommendedName>
</protein>
<feature type="compositionally biased region" description="Gly residues" evidence="1">
    <location>
        <begin position="96"/>
        <end position="108"/>
    </location>
</feature>
<dbReference type="EMBL" id="JAJAGO010000004">
    <property type="protein sequence ID" value="MCT2590122.1"/>
    <property type="molecule type" value="Genomic_DNA"/>
</dbReference>